<reference evidence="5" key="1">
    <citation type="journal article" date="2025" name="Foods">
        <title>Unveiling the Microbial Signatures of Arabica Coffee Cherries: Insights into Ripeness Specific Diversity, Functional Traits, and Implications for Quality and Safety.</title>
        <authorList>
            <consortium name="RefSeq"/>
            <person name="Tenea G.N."/>
            <person name="Cifuentes V."/>
            <person name="Reyes P."/>
            <person name="Cevallos-Vallejos M."/>
        </authorList>
    </citation>
    <scope>NUCLEOTIDE SEQUENCE [LARGE SCALE GENOMIC DNA]</scope>
</reference>
<dbReference type="Gene3D" id="2.40.70.10">
    <property type="entry name" value="Acid Proteases"/>
    <property type="match status" value="2"/>
</dbReference>
<evidence type="ECO:0000259" key="4">
    <source>
        <dbReference type="PROSITE" id="PS51767"/>
    </source>
</evidence>
<dbReference type="Proteomes" id="UP001652660">
    <property type="component" value="Chromosome 6e"/>
</dbReference>
<keyword evidence="3" id="KW-0378">Hydrolase</keyword>
<dbReference type="PROSITE" id="PS51767">
    <property type="entry name" value="PEPTIDASE_A1"/>
    <property type="match status" value="1"/>
</dbReference>
<keyword evidence="5" id="KW-1185">Reference proteome</keyword>
<accession>A0A6P6TCW9</accession>
<organism evidence="5 6">
    <name type="scientific">Coffea arabica</name>
    <name type="common">Arabian coffee</name>
    <dbReference type="NCBI Taxonomy" id="13443"/>
    <lineage>
        <taxon>Eukaryota</taxon>
        <taxon>Viridiplantae</taxon>
        <taxon>Streptophyta</taxon>
        <taxon>Embryophyta</taxon>
        <taxon>Tracheophyta</taxon>
        <taxon>Spermatophyta</taxon>
        <taxon>Magnoliopsida</taxon>
        <taxon>eudicotyledons</taxon>
        <taxon>Gunneridae</taxon>
        <taxon>Pentapetalae</taxon>
        <taxon>asterids</taxon>
        <taxon>lamiids</taxon>
        <taxon>Gentianales</taxon>
        <taxon>Rubiaceae</taxon>
        <taxon>Ixoroideae</taxon>
        <taxon>Gardenieae complex</taxon>
        <taxon>Bertiereae - Coffeeae clade</taxon>
        <taxon>Coffeeae</taxon>
        <taxon>Coffea</taxon>
    </lineage>
</organism>
<dbReference type="PANTHER" id="PTHR47967">
    <property type="entry name" value="OS07G0603500 PROTEIN-RELATED"/>
    <property type="match status" value="1"/>
</dbReference>
<dbReference type="SUPFAM" id="SSF50630">
    <property type="entry name" value="Acid proteases"/>
    <property type="match status" value="1"/>
</dbReference>
<proteinExistence type="inferred from homology"/>
<dbReference type="GeneID" id="113699567"/>
<evidence type="ECO:0000256" key="1">
    <source>
        <dbReference type="ARBA" id="ARBA00007447"/>
    </source>
</evidence>
<dbReference type="InterPro" id="IPR051708">
    <property type="entry name" value="Plant_Aspart_Prot_A1"/>
</dbReference>
<name>A0A6P6TCW9_COFAR</name>
<evidence type="ECO:0000313" key="5">
    <source>
        <dbReference type="Proteomes" id="UP001652660"/>
    </source>
</evidence>
<dbReference type="OrthoDB" id="2747330at2759"/>
<dbReference type="RefSeq" id="XP_027075737.1">
    <property type="nucleotide sequence ID" value="XM_027219936.1"/>
</dbReference>
<dbReference type="GO" id="GO:0006508">
    <property type="term" value="P:proteolysis"/>
    <property type="evidence" value="ECO:0007669"/>
    <property type="project" value="UniProtKB-KW"/>
</dbReference>
<dbReference type="PANTHER" id="PTHR47967:SF14">
    <property type="entry name" value="EUKARYOTIC ASPARTYL PROTEASE FAMILY PROTEIN"/>
    <property type="match status" value="1"/>
</dbReference>
<evidence type="ECO:0000256" key="2">
    <source>
        <dbReference type="ARBA" id="ARBA00022670"/>
    </source>
</evidence>
<dbReference type="GO" id="GO:0008233">
    <property type="term" value="F:peptidase activity"/>
    <property type="evidence" value="ECO:0007669"/>
    <property type="project" value="UniProtKB-KW"/>
</dbReference>
<dbReference type="AlphaFoldDB" id="A0A6P6TCW9"/>
<dbReference type="InterPro" id="IPR033121">
    <property type="entry name" value="PEPTIDASE_A1"/>
</dbReference>
<dbReference type="Pfam" id="PF14543">
    <property type="entry name" value="TAXi_N"/>
    <property type="match status" value="1"/>
</dbReference>
<dbReference type="InterPro" id="IPR032799">
    <property type="entry name" value="TAXi_C"/>
</dbReference>
<protein>
    <submittedName>
        <fullName evidence="6">Aspartic proteinase CDR1-like</fullName>
    </submittedName>
</protein>
<evidence type="ECO:0000256" key="3">
    <source>
        <dbReference type="ARBA" id="ARBA00022801"/>
    </source>
</evidence>
<sequence length="377" mass="42999">MIHYNSIDLPYFDTNAAEHRDLHISLSRLRYLKVTMQEYLKLTVQYDSDDSNDDSDNDTDFETGNFINISIPVFLVGFNFGSLEAAQLVALDTGSNLLWVQCKLDIGGNRTFYRNYWPAESSTYSVNVRCEDFYSSTPLTCIPTPTLCWYVLKYLGEVIVRGNPAFERFIFGSSFDNQPAHELNPLFGCTRKNSYTDKFNRVLGFGPSGISLASQLDSSEFSYCIGNLNDPFDEKNILIIGIKFGGVEFSTPLIIREFDYYVNLEGISFGGRMLGIDKKDLRMDNFKSGGGATIDSGSGLSSFEDIANEKLEQTIVDYIGDSLERRYFSLDKYKFCYIGHLFRDFKGFTTIAFHFDGATMELDKKNLFKQVYQMWYV</sequence>
<reference evidence="6" key="2">
    <citation type="submission" date="2025-08" db="UniProtKB">
        <authorList>
            <consortium name="RefSeq"/>
        </authorList>
    </citation>
    <scope>IDENTIFICATION</scope>
    <source>
        <tissue evidence="6">Leaves</tissue>
    </source>
</reference>
<dbReference type="Pfam" id="PF14541">
    <property type="entry name" value="TAXi_C"/>
    <property type="match status" value="1"/>
</dbReference>
<comment type="similarity">
    <text evidence="1">Belongs to the peptidase A1 family.</text>
</comment>
<dbReference type="GO" id="GO:0005576">
    <property type="term" value="C:extracellular region"/>
    <property type="evidence" value="ECO:0007669"/>
    <property type="project" value="TreeGrafter"/>
</dbReference>
<feature type="domain" description="Peptidase A1" evidence="4">
    <location>
        <begin position="74"/>
        <end position="377"/>
    </location>
</feature>
<evidence type="ECO:0000313" key="6">
    <source>
        <dbReference type="RefSeq" id="XP_027075737.1"/>
    </source>
</evidence>
<keyword evidence="2" id="KW-0645">Protease</keyword>
<dbReference type="InterPro" id="IPR032861">
    <property type="entry name" value="TAXi_N"/>
</dbReference>
<dbReference type="InterPro" id="IPR021109">
    <property type="entry name" value="Peptidase_aspartic_dom_sf"/>
</dbReference>
<gene>
    <name evidence="6" type="primary">LOC113699567</name>
</gene>